<proteinExistence type="predicted"/>
<dbReference type="OrthoDB" id="2506085at2759"/>
<dbReference type="GO" id="GO:0005524">
    <property type="term" value="F:ATP binding"/>
    <property type="evidence" value="ECO:0007669"/>
    <property type="project" value="UniProtKB-KW"/>
</dbReference>
<dbReference type="GO" id="GO:0006310">
    <property type="term" value="P:DNA recombination"/>
    <property type="evidence" value="ECO:0007669"/>
    <property type="project" value="UniProtKB-KW"/>
</dbReference>
<keyword evidence="8" id="KW-0547">Nucleotide-binding</keyword>
<keyword evidence="6" id="KW-0540">Nuclease</keyword>
<evidence type="ECO:0000256" key="6">
    <source>
        <dbReference type="ARBA" id="ARBA00022722"/>
    </source>
</evidence>
<keyword evidence="25" id="KW-1185">Reference proteome</keyword>
<evidence type="ECO:0000256" key="1">
    <source>
        <dbReference type="ARBA" id="ARBA00002180"/>
    </source>
</evidence>
<dbReference type="Pfam" id="PF22936">
    <property type="entry name" value="Pol_BBD"/>
    <property type="match status" value="1"/>
</dbReference>
<evidence type="ECO:0000256" key="21">
    <source>
        <dbReference type="ARBA" id="ARBA00048173"/>
    </source>
</evidence>
<dbReference type="GO" id="GO:0004519">
    <property type="term" value="F:endonuclease activity"/>
    <property type="evidence" value="ECO:0007669"/>
    <property type="project" value="UniProtKB-KW"/>
</dbReference>
<evidence type="ECO:0000256" key="15">
    <source>
        <dbReference type="ARBA" id="ARBA00022908"/>
    </source>
</evidence>
<keyword evidence="19" id="KW-0233">DNA recombination</keyword>
<dbReference type="GO" id="GO:0015074">
    <property type="term" value="P:DNA integration"/>
    <property type="evidence" value="ECO:0007669"/>
    <property type="project" value="UniProtKB-KW"/>
</dbReference>
<keyword evidence="15" id="KW-0229">DNA integration</keyword>
<comment type="caution">
    <text evidence="24">The sequence shown here is derived from an EMBL/GenBank/DDBJ whole genome shotgun (WGS) entry which is preliminary data.</text>
</comment>
<dbReference type="InterPro" id="IPR057670">
    <property type="entry name" value="SH3_retrovirus"/>
</dbReference>
<dbReference type="InterPro" id="IPR054722">
    <property type="entry name" value="PolX-like_BBD"/>
</dbReference>
<evidence type="ECO:0000256" key="11">
    <source>
        <dbReference type="ARBA" id="ARBA00022801"/>
    </source>
</evidence>
<comment type="catalytic activity">
    <reaction evidence="22">
        <text>DNA(n) + a 2'-deoxyribonucleoside 5'-triphosphate = DNA(n+1) + diphosphate</text>
        <dbReference type="Rhea" id="RHEA:22508"/>
        <dbReference type="Rhea" id="RHEA-COMP:17339"/>
        <dbReference type="Rhea" id="RHEA-COMP:17340"/>
        <dbReference type="ChEBI" id="CHEBI:33019"/>
        <dbReference type="ChEBI" id="CHEBI:61560"/>
        <dbReference type="ChEBI" id="CHEBI:173112"/>
        <dbReference type="EC" id="2.7.7.7"/>
    </reaction>
</comment>
<feature type="domain" description="Integrase catalytic" evidence="23">
    <location>
        <begin position="231"/>
        <end position="402"/>
    </location>
</feature>
<dbReference type="InterPro" id="IPR043502">
    <property type="entry name" value="DNA/RNA_pol_sf"/>
</dbReference>
<keyword evidence="3" id="KW-1188">Viral release from host cell</keyword>
<organism evidence="24 25">
    <name type="scientific">Austropuccinia psidii MF-1</name>
    <dbReference type="NCBI Taxonomy" id="1389203"/>
    <lineage>
        <taxon>Eukaryota</taxon>
        <taxon>Fungi</taxon>
        <taxon>Dikarya</taxon>
        <taxon>Basidiomycota</taxon>
        <taxon>Pucciniomycotina</taxon>
        <taxon>Pucciniomycetes</taxon>
        <taxon>Pucciniales</taxon>
        <taxon>Sphaerophragmiaceae</taxon>
        <taxon>Austropuccinia</taxon>
    </lineage>
</organism>
<dbReference type="GO" id="GO:0006508">
    <property type="term" value="P:proteolysis"/>
    <property type="evidence" value="ECO:0007669"/>
    <property type="project" value="UniProtKB-KW"/>
</dbReference>
<dbReference type="InterPro" id="IPR012337">
    <property type="entry name" value="RNaseH-like_sf"/>
</dbReference>
<dbReference type="AlphaFoldDB" id="A0A9Q3CGD7"/>
<keyword evidence="12" id="KW-0067">ATP-binding</keyword>
<evidence type="ECO:0000256" key="4">
    <source>
        <dbReference type="ARBA" id="ARBA00022670"/>
    </source>
</evidence>
<keyword evidence="10" id="KW-0255">Endonuclease</keyword>
<evidence type="ECO:0000256" key="7">
    <source>
        <dbReference type="ARBA" id="ARBA00022723"/>
    </source>
</evidence>
<dbReference type="SUPFAM" id="SSF53098">
    <property type="entry name" value="Ribonuclease H-like"/>
    <property type="match status" value="1"/>
</dbReference>
<keyword evidence="18" id="KW-0917">Virion maturation</keyword>
<evidence type="ECO:0000256" key="3">
    <source>
        <dbReference type="ARBA" id="ARBA00022612"/>
    </source>
</evidence>
<keyword evidence="17" id="KW-0239">DNA-directed DNA polymerase</keyword>
<reference evidence="24" key="1">
    <citation type="submission" date="2021-03" db="EMBL/GenBank/DDBJ databases">
        <title>Draft genome sequence of rust myrtle Austropuccinia psidii MF-1, a brazilian biotype.</title>
        <authorList>
            <person name="Quecine M.C."/>
            <person name="Pachon D.M.R."/>
            <person name="Bonatelli M.L."/>
            <person name="Correr F.H."/>
            <person name="Franceschini L.M."/>
            <person name="Leite T.F."/>
            <person name="Margarido G.R.A."/>
            <person name="Almeida C.A."/>
            <person name="Ferrarezi J.A."/>
            <person name="Labate C.A."/>
        </authorList>
    </citation>
    <scope>NUCLEOTIDE SEQUENCE</scope>
    <source>
        <strain evidence="24">MF-1</strain>
    </source>
</reference>
<gene>
    <name evidence="24" type="ORF">O181_021911</name>
</gene>
<keyword evidence="5" id="KW-0548">Nucleotidyltransferase</keyword>
<keyword evidence="9" id="KW-0064">Aspartyl protease</keyword>
<evidence type="ECO:0000256" key="5">
    <source>
        <dbReference type="ARBA" id="ARBA00022695"/>
    </source>
</evidence>
<keyword evidence="17" id="KW-0808">Transferase</keyword>
<evidence type="ECO:0000313" key="24">
    <source>
        <dbReference type="EMBL" id="MBW0482196.1"/>
    </source>
</evidence>
<evidence type="ECO:0000259" key="23">
    <source>
        <dbReference type="PROSITE" id="PS50994"/>
    </source>
</evidence>
<evidence type="ECO:0000256" key="18">
    <source>
        <dbReference type="ARBA" id="ARBA00023113"/>
    </source>
</evidence>
<dbReference type="GO" id="GO:0003887">
    <property type="term" value="F:DNA-directed DNA polymerase activity"/>
    <property type="evidence" value="ECO:0007669"/>
    <property type="project" value="UniProtKB-KW"/>
</dbReference>
<evidence type="ECO:0000256" key="17">
    <source>
        <dbReference type="ARBA" id="ARBA00022932"/>
    </source>
</evidence>
<keyword evidence="2" id="KW-0815">Transposition</keyword>
<dbReference type="GO" id="GO:0005634">
    <property type="term" value="C:nucleus"/>
    <property type="evidence" value="ECO:0007669"/>
    <property type="project" value="UniProtKB-ARBA"/>
</dbReference>
<dbReference type="Pfam" id="PF25597">
    <property type="entry name" value="SH3_retrovirus"/>
    <property type="match status" value="1"/>
</dbReference>
<dbReference type="GO" id="GO:0046872">
    <property type="term" value="F:metal ion binding"/>
    <property type="evidence" value="ECO:0007669"/>
    <property type="project" value="UniProtKB-KW"/>
</dbReference>
<dbReference type="InterPro" id="IPR036397">
    <property type="entry name" value="RNaseH_sf"/>
</dbReference>
<evidence type="ECO:0000256" key="13">
    <source>
        <dbReference type="ARBA" id="ARBA00022842"/>
    </source>
</evidence>
<keyword evidence="14" id="KW-0694">RNA-binding</keyword>
<evidence type="ECO:0000256" key="9">
    <source>
        <dbReference type="ARBA" id="ARBA00022750"/>
    </source>
</evidence>
<dbReference type="Gene3D" id="3.30.420.10">
    <property type="entry name" value="Ribonuclease H-like superfamily/Ribonuclease H"/>
    <property type="match status" value="1"/>
</dbReference>
<accession>A0A9Q3CGD7</accession>
<sequence length="1200" mass="136457">MLKHWPLNSLPNTRCNNKCHNPLANHSEEDCWKLHPEKRPKNKKPVKALLAAIDTSSKSNFVLDSGATNNMVNHLECFEDIDMRKQDIKLADGSTIEALGTGTIRLEFKNIILRLSNTLYIPSLATNLISMATFLKTRHIIRSSKNEEFKVIDTEGNQVISGSYSSGNLILHKYHQKVFLKTATSNNLIMLHKASGHPSLEYFKKMYPTKQIPSFDCITCTTCKMTKTPFKGTFPAATRKLQYLHMDLCGPISPLSVYEAKYFLKILDVFSHFAWVFFLTNKSEVKTILKKHIIKIERKSNSKVANIILDNGTEFVNNKLKAFFEEKGISHLTTAPYTPEQNPFSERGNLTTVNKARCLLKDSGLDPTYWAKAKNTAVYLENLTPSKSIDYDTPFKKWYNRTASLKHLRPFGCSAVFLIQNHTSKFSETGGEGIFLGYGETHQTYRIMDVGTGNVKITHHVKFLSDSFPAKMENNSKTDQDMFTLGLNETDTVPSEPIPTYSNNMTLPNSPEITTEEPVDLPSLSPSTLNPPIVNHDVPTVKGYSWVPEHEIDTSKKIIGNVGDPKNILTYPRRPKHHANLADYLSLDLKTYIQALNILDGEEWIKAINVELKNMAKQKVWSPTEEMSHIKPLSTTWVFKRKTDENGNLSKFKARLCVRGFHQKEGVDYNEVFSQTGRLSSLRLLLALCHINRFRIEQMDVRCAFLNGTPEEVLHILRPSGYTDHPEANVFVLNKSLYGFKQSPCCWHQVLKRTLTTIGLSPCYTDPCLYYSQNRNQPLWLFVHVDDLIFGGTWNSLFKEKIKSFFEMEDLGEIKYALGIRITQSKESICLIQDKFIKQILLKFSIEKSKVPPSPLPSNYKELKTLTLEPPKQPPFNFRRAVGLLQYLVQCTRPDLSFATSFLSQFLESPCEPHYQALIHTLKYVSGTKHFSLKLGQNYLNHQKSKIVGFTDSNWGGGTEKKSFSGSLIYFHGALGWRAHKQKVVALSSAKAEYNAMTESTQDLAWMKQIVQEAIGITCTCTLHSDNQSAISIASNPIYHLGTRHIEFRLHFIRNHLKNKLVRLKYLPTADMLADLLTKNLSITKTLPHLKKILSNPELTTIEVPTRMTMSRVYLNPTTYQVVLENHPVCYFYRLYFQVCCCLSCSHLVTKTNKVLSPNGCFLLVNSPISYSLLEINIIPFVTSIAYTSRFAVLSPVPIR</sequence>
<comment type="function">
    <text evidence="1">The aspartyl protease (PR) mediates the proteolytic cleavages of the Gag and Gag-Pol polyproteins after assembly of the VLP.</text>
</comment>
<dbReference type="GO" id="GO:0003964">
    <property type="term" value="F:RNA-directed DNA polymerase activity"/>
    <property type="evidence" value="ECO:0007669"/>
    <property type="project" value="UniProtKB-KW"/>
</dbReference>
<dbReference type="GO" id="GO:0003723">
    <property type="term" value="F:RNA binding"/>
    <property type="evidence" value="ECO:0007669"/>
    <property type="project" value="UniProtKB-KW"/>
</dbReference>
<dbReference type="SUPFAM" id="SSF56672">
    <property type="entry name" value="DNA/RNA polymerases"/>
    <property type="match status" value="1"/>
</dbReference>
<dbReference type="InterPro" id="IPR001584">
    <property type="entry name" value="Integrase_cat-core"/>
</dbReference>
<evidence type="ECO:0000256" key="12">
    <source>
        <dbReference type="ARBA" id="ARBA00022840"/>
    </source>
</evidence>
<keyword evidence="7" id="KW-0479">Metal-binding</keyword>
<evidence type="ECO:0000256" key="2">
    <source>
        <dbReference type="ARBA" id="ARBA00022578"/>
    </source>
</evidence>
<evidence type="ECO:0000256" key="14">
    <source>
        <dbReference type="ARBA" id="ARBA00022884"/>
    </source>
</evidence>
<dbReference type="Pfam" id="PF07727">
    <property type="entry name" value="RVT_2"/>
    <property type="match status" value="1"/>
</dbReference>
<evidence type="ECO:0000313" key="25">
    <source>
        <dbReference type="Proteomes" id="UP000765509"/>
    </source>
</evidence>
<dbReference type="Pfam" id="PF00665">
    <property type="entry name" value="rve"/>
    <property type="match status" value="1"/>
</dbReference>
<protein>
    <recommendedName>
        <fullName evidence="23">Integrase catalytic domain-containing protein</fullName>
    </recommendedName>
</protein>
<keyword evidence="11" id="KW-0378">Hydrolase</keyword>
<keyword evidence="4" id="KW-0645">Protease</keyword>
<keyword evidence="20" id="KW-0511">Multifunctional enzyme</keyword>
<dbReference type="GO" id="GO:0004190">
    <property type="term" value="F:aspartic-type endopeptidase activity"/>
    <property type="evidence" value="ECO:0007669"/>
    <property type="project" value="UniProtKB-KW"/>
</dbReference>
<dbReference type="InterPro" id="IPR013103">
    <property type="entry name" value="RVT_2"/>
</dbReference>
<comment type="catalytic activity">
    <reaction evidence="21">
        <text>DNA(n) + a 2'-deoxyribonucleoside 5'-triphosphate = DNA(n+1) + diphosphate</text>
        <dbReference type="Rhea" id="RHEA:22508"/>
        <dbReference type="Rhea" id="RHEA-COMP:17339"/>
        <dbReference type="Rhea" id="RHEA-COMP:17340"/>
        <dbReference type="ChEBI" id="CHEBI:33019"/>
        <dbReference type="ChEBI" id="CHEBI:61560"/>
        <dbReference type="ChEBI" id="CHEBI:173112"/>
        <dbReference type="EC" id="2.7.7.49"/>
    </reaction>
</comment>
<keyword evidence="13" id="KW-0460">Magnesium</keyword>
<keyword evidence="16" id="KW-0695">RNA-directed DNA polymerase</keyword>
<evidence type="ECO:0000256" key="20">
    <source>
        <dbReference type="ARBA" id="ARBA00023268"/>
    </source>
</evidence>
<evidence type="ECO:0000256" key="16">
    <source>
        <dbReference type="ARBA" id="ARBA00022918"/>
    </source>
</evidence>
<dbReference type="EMBL" id="AVOT02006684">
    <property type="protein sequence ID" value="MBW0482196.1"/>
    <property type="molecule type" value="Genomic_DNA"/>
</dbReference>
<evidence type="ECO:0000256" key="22">
    <source>
        <dbReference type="ARBA" id="ARBA00049244"/>
    </source>
</evidence>
<dbReference type="PANTHER" id="PTHR42648:SF11">
    <property type="entry name" value="TRANSPOSON TY4-P GAG-POL POLYPROTEIN"/>
    <property type="match status" value="1"/>
</dbReference>
<evidence type="ECO:0000256" key="10">
    <source>
        <dbReference type="ARBA" id="ARBA00022759"/>
    </source>
</evidence>
<dbReference type="GO" id="GO:0032196">
    <property type="term" value="P:transposition"/>
    <property type="evidence" value="ECO:0007669"/>
    <property type="project" value="UniProtKB-KW"/>
</dbReference>
<dbReference type="PROSITE" id="PS50994">
    <property type="entry name" value="INTEGRASE"/>
    <property type="match status" value="1"/>
</dbReference>
<dbReference type="Proteomes" id="UP000765509">
    <property type="component" value="Unassembled WGS sequence"/>
</dbReference>
<dbReference type="PANTHER" id="PTHR42648">
    <property type="entry name" value="TRANSPOSASE, PUTATIVE-RELATED"/>
    <property type="match status" value="1"/>
</dbReference>
<dbReference type="CDD" id="cd09272">
    <property type="entry name" value="RNase_HI_RT_Ty1"/>
    <property type="match status" value="1"/>
</dbReference>
<dbReference type="InterPro" id="IPR039537">
    <property type="entry name" value="Retrotran_Ty1/copia-like"/>
</dbReference>
<evidence type="ECO:0000256" key="8">
    <source>
        <dbReference type="ARBA" id="ARBA00022741"/>
    </source>
</evidence>
<evidence type="ECO:0000256" key="19">
    <source>
        <dbReference type="ARBA" id="ARBA00023172"/>
    </source>
</evidence>
<name>A0A9Q3CGD7_9BASI</name>